<sequence>MAWPNGACTLYDSTPSLMPASATYSAISYPAKYTCTLGKYTWRDVNKPKGEVAKCSLENRARRASQSAGSNGFAWVAQTGTCVLKLIPEPARVRKTNRATLTCKQSAKA</sequence>
<accession>A0A067BRV4</accession>
<name>A0A067BRV4_SAPPC</name>
<protein>
    <submittedName>
        <fullName evidence="1">Uncharacterized protein</fullName>
    </submittedName>
</protein>
<dbReference type="Proteomes" id="UP000030745">
    <property type="component" value="Unassembled WGS sequence"/>
</dbReference>
<dbReference type="EMBL" id="KK583674">
    <property type="protein sequence ID" value="KDO17402.1"/>
    <property type="molecule type" value="Genomic_DNA"/>
</dbReference>
<dbReference type="VEuPathDB" id="FungiDB:SPRG_15532"/>
<dbReference type="KEGG" id="spar:SPRG_15532"/>
<dbReference type="GeneID" id="24137252"/>
<organism evidence="1 2">
    <name type="scientific">Saprolegnia parasitica (strain CBS 223.65)</name>
    <dbReference type="NCBI Taxonomy" id="695850"/>
    <lineage>
        <taxon>Eukaryota</taxon>
        <taxon>Sar</taxon>
        <taxon>Stramenopiles</taxon>
        <taxon>Oomycota</taxon>
        <taxon>Saprolegniomycetes</taxon>
        <taxon>Saprolegniales</taxon>
        <taxon>Saprolegniaceae</taxon>
        <taxon>Saprolegnia</taxon>
    </lineage>
</organism>
<keyword evidence="2" id="KW-1185">Reference proteome</keyword>
<evidence type="ECO:0000313" key="1">
    <source>
        <dbReference type="EMBL" id="KDO17402.1"/>
    </source>
</evidence>
<gene>
    <name evidence="1" type="ORF">SPRG_15532</name>
</gene>
<proteinExistence type="predicted"/>
<reference evidence="1 2" key="1">
    <citation type="journal article" date="2013" name="PLoS Genet.">
        <title>Distinctive expansion of potential virulence genes in the genome of the oomycete fish pathogen Saprolegnia parasitica.</title>
        <authorList>
            <person name="Jiang R.H."/>
            <person name="de Bruijn I."/>
            <person name="Haas B.J."/>
            <person name="Belmonte R."/>
            <person name="Lobach L."/>
            <person name="Christie J."/>
            <person name="van den Ackerveken G."/>
            <person name="Bottin A."/>
            <person name="Bulone V."/>
            <person name="Diaz-Moreno S.M."/>
            <person name="Dumas B."/>
            <person name="Fan L."/>
            <person name="Gaulin E."/>
            <person name="Govers F."/>
            <person name="Grenville-Briggs L.J."/>
            <person name="Horner N.R."/>
            <person name="Levin J.Z."/>
            <person name="Mammella M."/>
            <person name="Meijer H.J."/>
            <person name="Morris P."/>
            <person name="Nusbaum C."/>
            <person name="Oome S."/>
            <person name="Phillips A.J."/>
            <person name="van Rooyen D."/>
            <person name="Rzeszutek E."/>
            <person name="Saraiva M."/>
            <person name="Secombes C.J."/>
            <person name="Seidl M.F."/>
            <person name="Snel B."/>
            <person name="Stassen J.H."/>
            <person name="Sykes S."/>
            <person name="Tripathy S."/>
            <person name="van den Berg H."/>
            <person name="Vega-Arreguin J.C."/>
            <person name="Wawra S."/>
            <person name="Young S.K."/>
            <person name="Zeng Q."/>
            <person name="Dieguez-Uribeondo J."/>
            <person name="Russ C."/>
            <person name="Tyler B.M."/>
            <person name="van West P."/>
        </authorList>
    </citation>
    <scope>NUCLEOTIDE SEQUENCE [LARGE SCALE GENOMIC DNA]</scope>
    <source>
        <strain evidence="1 2">CBS 223.65</strain>
    </source>
</reference>
<evidence type="ECO:0000313" key="2">
    <source>
        <dbReference type="Proteomes" id="UP000030745"/>
    </source>
</evidence>
<dbReference type="RefSeq" id="XP_012211888.1">
    <property type="nucleotide sequence ID" value="XM_012356498.1"/>
</dbReference>
<dbReference type="AlphaFoldDB" id="A0A067BRV4"/>